<accession>A0A445MHW3</accession>
<name>A0A445MHW3_ENSVE</name>
<dbReference type="Proteomes" id="UP000290560">
    <property type="component" value="Unassembled WGS sequence"/>
</dbReference>
<dbReference type="AlphaFoldDB" id="A0A445MHW3"/>
<dbReference type="EMBL" id="KV876034">
    <property type="protein sequence ID" value="RZR73840.1"/>
    <property type="molecule type" value="Genomic_DNA"/>
</dbReference>
<feature type="compositionally biased region" description="Pro residues" evidence="1">
    <location>
        <begin position="28"/>
        <end position="40"/>
    </location>
</feature>
<evidence type="ECO:0000256" key="1">
    <source>
        <dbReference type="SAM" id="MobiDB-lite"/>
    </source>
</evidence>
<organism evidence="2">
    <name type="scientific">Ensete ventricosum</name>
    <name type="common">Abyssinian banana</name>
    <name type="synonym">Musa ensete</name>
    <dbReference type="NCBI Taxonomy" id="4639"/>
    <lineage>
        <taxon>Eukaryota</taxon>
        <taxon>Viridiplantae</taxon>
        <taxon>Streptophyta</taxon>
        <taxon>Embryophyta</taxon>
        <taxon>Tracheophyta</taxon>
        <taxon>Spermatophyta</taxon>
        <taxon>Magnoliopsida</taxon>
        <taxon>Liliopsida</taxon>
        <taxon>Zingiberales</taxon>
        <taxon>Musaceae</taxon>
        <taxon>Ensete</taxon>
    </lineage>
</organism>
<protein>
    <submittedName>
        <fullName evidence="2">Uncharacterized protein</fullName>
    </submittedName>
</protein>
<reference evidence="2" key="1">
    <citation type="journal article" date="2018" name="Data Brief">
        <title>Genome sequence data from 17 accessions of Ensete ventricosum, a staple food crop for millions in Ethiopia.</title>
        <authorList>
            <person name="Yemataw Z."/>
            <person name="Muzemil S."/>
            <person name="Ambachew D."/>
            <person name="Tripathi L."/>
            <person name="Tesfaye K."/>
            <person name="Chala A."/>
            <person name="Farbos A."/>
            <person name="O'Neill P."/>
            <person name="Moore K."/>
            <person name="Grant M."/>
            <person name="Studholme D.J."/>
        </authorList>
    </citation>
    <scope>NUCLEOTIDE SEQUENCE [LARGE SCALE GENOMIC DNA]</scope>
    <source>
        <tissue evidence="2">Leaf</tissue>
    </source>
</reference>
<feature type="region of interest" description="Disordered" evidence="1">
    <location>
        <begin position="24"/>
        <end position="45"/>
    </location>
</feature>
<gene>
    <name evidence="2" type="ORF">BHM03_00028837</name>
</gene>
<sequence length="68" mass="6689">MGMLPPAATEPTLAPTLESLVGAEVPQGLPPVSPIGPPMGGPDHTVVVVSPRPLPGSTPKLSEEAASG</sequence>
<proteinExistence type="predicted"/>
<evidence type="ECO:0000313" key="2">
    <source>
        <dbReference type="EMBL" id="RZR73840.1"/>
    </source>
</evidence>